<dbReference type="PROSITE" id="PS50011">
    <property type="entry name" value="PROTEIN_KINASE_DOM"/>
    <property type="match status" value="1"/>
</dbReference>
<dbReference type="RefSeq" id="WP_255873768.1">
    <property type="nucleotide sequence ID" value="NZ_JACASI010000014.1"/>
</dbReference>
<gene>
    <name evidence="9" type="ORF">HXX02_05815</name>
</gene>
<keyword evidence="3 9" id="KW-0418">Kinase</keyword>
<dbReference type="CDD" id="cd14014">
    <property type="entry name" value="STKc_PknB_like"/>
    <property type="match status" value="1"/>
</dbReference>
<dbReference type="GO" id="GO:0016301">
    <property type="term" value="F:kinase activity"/>
    <property type="evidence" value="ECO:0007669"/>
    <property type="project" value="UniProtKB-KW"/>
</dbReference>
<dbReference type="InterPro" id="IPR000719">
    <property type="entry name" value="Prot_kinase_dom"/>
</dbReference>
<dbReference type="PANTHER" id="PTHR43289">
    <property type="entry name" value="MITOGEN-ACTIVATED PROTEIN KINASE KINASE KINASE 20-RELATED"/>
    <property type="match status" value="1"/>
</dbReference>
<evidence type="ECO:0000256" key="5">
    <source>
        <dbReference type="PROSITE-ProRule" id="PRU00339"/>
    </source>
</evidence>
<evidence type="ECO:0000256" key="3">
    <source>
        <dbReference type="ARBA" id="ARBA00022777"/>
    </source>
</evidence>
<dbReference type="SUPFAM" id="SSF56112">
    <property type="entry name" value="Protein kinase-like (PK-like)"/>
    <property type="match status" value="1"/>
</dbReference>
<dbReference type="InterPro" id="IPR017441">
    <property type="entry name" value="Protein_kinase_ATP_BS"/>
</dbReference>
<evidence type="ECO:0000259" key="8">
    <source>
        <dbReference type="PROSITE" id="PS50011"/>
    </source>
</evidence>
<organism evidence="9 10">
    <name type="scientific">Microbulbifer elongatus</name>
    <dbReference type="NCBI Taxonomy" id="86173"/>
    <lineage>
        <taxon>Bacteria</taxon>
        <taxon>Pseudomonadati</taxon>
        <taxon>Pseudomonadota</taxon>
        <taxon>Gammaproteobacteria</taxon>
        <taxon>Cellvibrionales</taxon>
        <taxon>Microbulbiferaceae</taxon>
        <taxon>Microbulbifer</taxon>
    </lineage>
</organism>
<dbReference type="PROSITE" id="PS00107">
    <property type="entry name" value="PROTEIN_KINASE_ATP"/>
    <property type="match status" value="1"/>
</dbReference>
<evidence type="ECO:0000256" key="2">
    <source>
        <dbReference type="ARBA" id="ARBA00022741"/>
    </source>
</evidence>
<keyword evidence="10" id="KW-1185">Reference proteome</keyword>
<dbReference type="Gene3D" id="1.10.510.10">
    <property type="entry name" value="Transferase(Phosphotransferase) domain 1"/>
    <property type="match status" value="1"/>
</dbReference>
<dbReference type="PROSITE" id="PS00108">
    <property type="entry name" value="PROTEIN_KINASE_ST"/>
    <property type="match status" value="1"/>
</dbReference>
<dbReference type="Gene3D" id="3.30.200.20">
    <property type="entry name" value="Phosphorylase Kinase, domain 1"/>
    <property type="match status" value="1"/>
</dbReference>
<dbReference type="Pfam" id="PF00069">
    <property type="entry name" value="Pkinase"/>
    <property type="match status" value="1"/>
</dbReference>
<keyword evidence="7" id="KW-0812">Transmembrane</keyword>
<dbReference type="InterPro" id="IPR008271">
    <property type="entry name" value="Ser/Thr_kinase_AS"/>
</dbReference>
<evidence type="ECO:0000256" key="4">
    <source>
        <dbReference type="ARBA" id="ARBA00022840"/>
    </source>
</evidence>
<sequence length="870" mass="96710">MDIADSEVAPQSPATDTPQLSDRYQILSTLGAGGMGVVYLAEDRKLHRRVAVKRLKADAASDNAHQRIQQEARLLAQLNHPNIVALHDVLEDTLDNGGRSVALVMEYIEGTTLRAWMRERTPNLQQKLSLLMQICQGLQQAHDLGIIHRDLKSDNILIAENAKGEPVAKITDFGIAKSQQLDEQTLTAENQLAGTITAMSPEQILGKALDARSDLFSLGTIAYELLTGSRPFGKNDTGALAMAHRVTNDPHTPPQQAWAGIPEPLAILLDKLLAKDPAMRPQSAQIVYQGFALLHKQGLEAESEDYTATLTDLFTHHKVKSRRRWQRALAVVAAALVLSTGGYWGWKEFTRLEPQYIAVMPVEINGEIRGEENAEALTRTMVRQALMNSVSQLKASALVSFEPKEGMDFEAQLRALRDKGVTDALFARLECAEARCEIELQRLKPLNSQVQQQSGFTFLSGMRQAAGDRITNSSTTLFPSSYIKQNSAPAAMPDRDYEQYLKIASRTINRNISEGDLPAIRRLIEAYPKHHNLYRTYADITTFLFLEDGNVERLESALSLINFGKTQTDNHSALLETELLIRSFGSDQVAFDRVSSKLKALGLPTADILSHYARHSFRKGDYESGLKYANEAGALNPSADNLYLIATNLTASGNYATARTTLHQLTKKFPEHWSAYSLLGVIELEEGNLRAAEIAITRIPEKNRGWRTKSNLGTVYLLQKRYSKALNEFEHVLASVPDSIATIEQMSAIYLAQGKNKDAENSFLQILQLTENEEGLIDRQYYALALANLNRTSEAISIAHKLLQTAPDDTYVKYTAAQVYALGEEWGSANYFVEQLLDQGMSTEWFNLHVFQKLCTQTQVSDSVKAAICE</sequence>
<keyword evidence="1" id="KW-0808">Transferase</keyword>
<feature type="domain" description="Protein kinase" evidence="8">
    <location>
        <begin position="24"/>
        <end position="292"/>
    </location>
</feature>
<proteinExistence type="predicted"/>
<dbReference type="Pfam" id="PF13432">
    <property type="entry name" value="TPR_16"/>
    <property type="match status" value="1"/>
</dbReference>
<dbReference type="PANTHER" id="PTHR43289:SF6">
    <property type="entry name" value="SERINE_THREONINE-PROTEIN KINASE NEKL-3"/>
    <property type="match status" value="1"/>
</dbReference>
<name>A0ABT1NYP1_9GAMM</name>
<feature type="binding site" evidence="6">
    <location>
        <position position="53"/>
    </location>
    <ligand>
        <name>ATP</name>
        <dbReference type="ChEBI" id="CHEBI:30616"/>
    </ligand>
</feature>
<keyword evidence="7" id="KW-1133">Transmembrane helix</keyword>
<keyword evidence="7" id="KW-0472">Membrane</keyword>
<evidence type="ECO:0000256" key="6">
    <source>
        <dbReference type="PROSITE-ProRule" id="PRU10141"/>
    </source>
</evidence>
<dbReference type="PROSITE" id="PS50005">
    <property type="entry name" value="TPR"/>
    <property type="match status" value="1"/>
</dbReference>
<dbReference type="InterPro" id="IPR019734">
    <property type="entry name" value="TPR_rpt"/>
</dbReference>
<dbReference type="Proteomes" id="UP001205566">
    <property type="component" value="Unassembled WGS sequence"/>
</dbReference>
<dbReference type="SMART" id="SM00220">
    <property type="entry name" value="S_TKc"/>
    <property type="match status" value="1"/>
</dbReference>
<keyword evidence="2 6" id="KW-0547">Nucleotide-binding</keyword>
<dbReference type="EMBL" id="JACASI010000014">
    <property type="protein sequence ID" value="MCQ3828952.1"/>
    <property type="molecule type" value="Genomic_DNA"/>
</dbReference>
<comment type="caution">
    <text evidence="9">The sequence shown here is derived from an EMBL/GenBank/DDBJ whole genome shotgun (WGS) entry which is preliminary data.</text>
</comment>
<feature type="transmembrane region" description="Helical" evidence="7">
    <location>
        <begin position="24"/>
        <end position="41"/>
    </location>
</feature>
<evidence type="ECO:0000313" key="9">
    <source>
        <dbReference type="EMBL" id="MCQ3828952.1"/>
    </source>
</evidence>
<evidence type="ECO:0000256" key="7">
    <source>
        <dbReference type="SAM" id="Phobius"/>
    </source>
</evidence>
<keyword evidence="5" id="KW-0802">TPR repeat</keyword>
<evidence type="ECO:0000313" key="10">
    <source>
        <dbReference type="Proteomes" id="UP001205566"/>
    </source>
</evidence>
<accession>A0ABT1NYP1</accession>
<feature type="repeat" description="TPR" evidence="5">
    <location>
        <begin position="706"/>
        <end position="739"/>
    </location>
</feature>
<evidence type="ECO:0000256" key="1">
    <source>
        <dbReference type="ARBA" id="ARBA00022679"/>
    </source>
</evidence>
<dbReference type="InterPro" id="IPR011009">
    <property type="entry name" value="Kinase-like_dom_sf"/>
</dbReference>
<dbReference type="Gene3D" id="1.25.40.10">
    <property type="entry name" value="Tetratricopeptide repeat domain"/>
    <property type="match status" value="2"/>
</dbReference>
<reference evidence="9" key="1">
    <citation type="thesis" date="2020" institute="Technische Universitat Dresden" country="Dresden, Germany">
        <title>The Agarolytic System of Microbulbifer elongatus PORT2, Isolated from Batu Karas, Pangandaran West Java Indonesia.</title>
        <authorList>
            <person name="Anggraeni S.R."/>
        </authorList>
    </citation>
    <scope>NUCLEOTIDE SEQUENCE</scope>
    <source>
        <strain evidence="9">PORT2</strain>
    </source>
</reference>
<dbReference type="SMART" id="SM00028">
    <property type="entry name" value="TPR"/>
    <property type="match status" value="3"/>
</dbReference>
<dbReference type="SUPFAM" id="SSF48452">
    <property type="entry name" value="TPR-like"/>
    <property type="match status" value="1"/>
</dbReference>
<dbReference type="InterPro" id="IPR011990">
    <property type="entry name" value="TPR-like_helical_dom_sf"/>
</dbReference>
<protein>
    <submittedName>
        <fullName evidence="9">Protein kinase</fullName>
    </submittedName>
</protein>
<feature type="transmembrane region" description="Helical" evidence="7">
    <location>
        <begin position="328"/>
        <end position="346"/>
    </location>
</feature>
<keyword evidence="4 6" id="KW-0067">ATP-binding</keyword>